<evidence type="ECO:0000313" key="1">
    <source>
        <dbReference type="EMBL" id="SMG46336.1"/>
    </source>
</evidence>
<name>A0A1X7KXP2_9SPHI</name>
<dbReference type="STRING" id="561061.SAMN05660862_3294"/>
<evidence type="ECO:0000313" key="2">
    <source>
        <dbReference type="Proteomes" id="UP000192980"/>
    </source>
</evidence>
<gene>
    <name evidence="1" type="ORF">SAMN05660862_3294</name>
</gene>
<dbReference type="AlphaFoldDB" id="A0A1X7KXP2"/>
<protein>
    <submittedName>
        <fullName evidence="1">Uncharacterized protein</fullName>
    </submittedName>
</protein>
<accession>A0A1X7KXP2</accession>
<dbReference type="EMBL" id="FXAU01000007">
    <property type="protein sequence ID" value="SMG46336.1"/>
    <property type="molecule type" value="Genomic_DNA"/>
</dbReference>
<keyword evidence="2" id="KW-1185">Reference proteome</keyword>
<sequence>MKKINVSNIDLKGLDVREMSDVNGGGFGPFGFGFRVFMKPAFLVSEHWA</sequence>
<dbReference type="Proteomes" id="UP000192980">
    <property type="component" value="Unassembled WGS sequence"/>
</dbReference>
<organism evidence="1 2">
    <name type="scientific">Sphingobacterium psychroaquaticum</name>
    <dbReference type="NCBI Taxonomy" id="561061"/>
    <lineage>
        <taxon>Bacteria</taxon>
        <taxon>Pseudomonadati</taxon>
        <taxon>Bacteroidota</taxon>
        <taxon>Sphingobacteriia</taxon>
        <taxon>Sphingobacteriales</taxon>
        <taxon>Sphingobacteriaceae</taxon>
        <taxon>Sphingobacterium</taxon>
    </lineage>
</organism>
<reference evidence="1 2" key="1">
    <citation type="submission" date="2017-04" db="EMBL/GenBank/DDBJ databases">
        <authorList>
            <person name="Afonso C.L."/>
            <person name="Miller P.J."/>
            <person name="Scott M.A."/>
            <person name="Spackman E."/>
            <person name="Goraichik I."/>
            <person name="Dimitrov K.M."/>
            <person name="Suarez D.L."/>
            <person name="Swayne D.E."/>
        </authorList>
    </citation>
    <scope>NUCLEOTIDE SEQUENCE [LARGE SCALE GENOMIC DNA]</scope>
    <source>
        <strain evidence="1 2">DSM 22418</strain>
    </source>
</reference>
<proteinExistence type="predicted"/>
<dbReference type="RefSeq" id="WP_159451872.1">
    <property type="nucleotide sequence ID" value="NZ_FXAU01000007.1"/>
</dbReference>